<accession>W9XZM1</accession>
<name>W9XZM1_9EURO</name>
<evidence type="ECO:0000256" key="2">
    <source>
        <dbReference type="SAM" id="Phobius"/>
    </source>
</evidence>
<dbReference type="Proteomes" id="UP000019484">
    <property type="component" value="Unassembled WGS sequence"/>
</dbReference>
<dbReference type="Pfam" id="PF00226">
    <property type="entry name" value="DnaJ"/>
    <property type="match status" value="1"/>
</dbReference>
<feature type="region of interest" description="Disordered" evidence="1">
    <location>
        <begin position="147"/>
        <end position="173"/>
    </location>
</feature>
<dbReference type="OrthoDB" id="17458at2759"/>
<dbReference type="STRING" id="1182541.W9XZM1"/>
<reference evidence="4 5" key="1">
    <citation type="submission" date="2013-03" db="EMBL/GenBank/DDBJ databases">
        <title>The Genome Sequence of Capronia coronata CBS 617.96.</title>
        <authorList>
            <consortium name="The Broad Institute Genomics Platform"/>
            <person name="Cuomo C."/>
            <person name="de Hoog S."/>
            <person name="Gorbushina A."/>
            <person name="Walker B."/>
            <person name="Young S.K."/>
            <person name="Zeng Q."/>
            <person name="Gargeya S."/>
            <person name="Fitzgerald M."/>
            <person name="Haas B."/>
            <person name="Abouelleil A."/>
            <person name="Allen A.W."/>
            <person name="Alvarado L."/>
            <person name="Arachchi H.M."/>
            <person name="Berlin A.M."/>
            <person name="Chapman S.B."/>
            <person name="Gainer-Dewar J."/>
            <person name="Goldberg J."/>
            <person name="Griggs A."/>
            <person name="Gujja S."/>
            <person name="Hansen M."/>
            <person name="Howarth C."/>
            <person name="Imamovic A."/>
            <person name="Ireland A."/>
            <person name="Larimer J."/>
            <person name="McCowan C."/>
            <person name="Murphy C."/>
            <person name="Pearson M."/>
            <person name="Poon T.W."/>
            <person name="Priest M."/>
            <person name="Roberts A."/>
            <person name="Saif S."/>
            <person name="Shea T."/>
            <person name="Sisk P."/>
            <person name="Sykes S."/>
            <person name="Wortman J."/>
            <person name="Nusbaum C."/>
            <person name="Birren B."/>
        </authorList>
    </citation>
    <scope>NUCLEOTIDE SEQUENCE [LARGE SCALE GENOMIC DNA]</scope>
    <source>
        <strain evidence="4 5">CBS 617.96</strain>
    </source>
</reference>
<dbReference type="PRINTS" id="PR00625">
    <property type="entry name" value="JDOMAIN"/>
</dbReference>
<dbReference type="InterPro" id="IPR001623">
    <property type="entry name" value="DnaJ_domain"/>
</dbReference>
<dbReference type="InterPro" id="IPR050817">
    <property type="entry name" value="DjlA_DnaK_co-chaperone"/>
</dbReference>
<feature type="domain" description="J" evidence="3">
    <location>
        <begin position="75"/>
        <end position="145"/>
    </location>
</feature>
<proteinExistence type="predicted"/>
<keyword evidence="2" id="KW-0812">Transmembrane</keyword>
<gene>
    <name evidence="4" type="ORF">A1O1_06056</name>
</gene>
<keyword evidence="2" id="KW-0472">Membrane</keyword>
<dbReference type="RefSeq" id="XP_007725126.1">
    <property type="nucleotide sequence ID" value="XM_007726936.1"/>
</dbReference>
<keyword evidence="2" id="KW-1133">Transmembrane helix</keyword>
<protein>
    <recommendedName>
        <fullName evidence="3">J domain-containing protein</fullName>
    </recommendedName>
</protein>
<feature type="compositionally biased region" description="Basic and acidic residues" evidence="1">
    <location>
        <begin position="283"/>
        <end position="300"/>
    </location>
</feature>
<evidence type="ECO:0000259" key="3">
    <source>
        <dbReference type="PROSITE" id="PS50076"/>
    </source>
</evidence>
<dbReference type="SUPFAM" id="SSF46565">
    <property type="entry name" value="Chaperone J-domain"/>
    <property type="match status" value="1"/>
</dbReference>
<dbReference type="eggNOG" id="ENOG502RYTK">
    <property type="taxonomic scope" value="Eukaryota"/>
</dbReference>
<dbReference type="InterPro" id="IPR018253">
    <property type="entry name" value="DnaJ_domain_CS"/>
</dbReference>
<dbReference type="Gene3D" id="1.10.287.110">
    <property type="entry name" value="DnaJ domain"/>
    <property type="match status" value="1"/>
</dbReference>
<evidence type="ECO:0000313" key="4">
    <source>
        <dbReference type="EMBL" id="EXJ85688.1"/>
    </source>
</evidence>
<dbReference type="PROSITE" id="PS00636">
    <property type="entry name" value="DNAJ_1"/>
    <property type="match status" value="1"/>
</dbReference>
<dbReference type="InterPro" id="IPR036869">
    <property type="entry name" value="J_dom_sf"/>
</dbReference>
<dbReference type="AlphaFoldDB" id="W9XZM1"/>
<feature type="region of interest" description="Disordered" evidence="1">
    <location>
        <begin position="283"/>
        <end position="312"/>
    </location>
</feature>
<dbReference type="PROSITE" id="PS50076">
    <property type="entry name" value="DNAJ_2"/>
    <property type="match status" value="1"/>
</dbReference>
<organism evidence="4 5">
    <name type="scientific">Capronia coronata CBS 617.96</name>
    <dbReference type="NCBI Taxonomy" id="1182541"/>
    <lineage>
        <taxon>Eukaryota</taxon>
        <taxon>Fungi</taxon>
        <taxon>Dikarya</taxon>
        <taxon>Ascomycota</taxon>
        <taxon>Pezizomycotina</taxon>
        <taxon>Eurotiomycetes</taxon>
        <taxon>Chaetothyriomycetidae</taxon>
        <taxon>Chaetothyriales</taxon>
        <taxon>Herpotrichiellaceae</taxon>
        <taxon>Capronia</taxon>
    </lineage>
</organism>
<dbReference type="SMART" id="SM00271">
    <property type="entry name" value="DnaJ"/>
    <property type="match status" value="1"/>
</dbReference>
<evidence type="ECO:0000313" key="5">
    <source>
        <dbReference type="Proteomes" id="UP000019484"/>
    </source>
</evidence>
<dbReference type="GeneID" id="19160925"/>
<evidence type="ECO:0000256" key="1">
    <source>
        <dbReference type="SAM" id="MobiDB-lite"/>
    </source>
</evidence>
<dbReference type="CDD" id="cd06257">
    <property type="entry name" value="DnaJ"/>
    <property type="match status" value="1"/>
</dbReference>
<dbReference type="PANTHER" id="PTHR24074">
    <property type="entry name" value="CO-CHAPERONE PROTEIN DJLA"/>
    <property type="match status" value="1"/>
</dbReference>
<dbReference type="EMBL" id="AMWN01000005">
    <property type="protein sequence ID" value="EXJ85688.1"/>
    <property type="molecule type" value="Genomic_DNA"/>
</dbReference>
<sequence length="312" mass="35872">MPYSMLKKTNIPTAYGTWQCCVCTCSPASPRKRPRPNPRFAPLSRTYADVKSDSHHEYRDSLNWPCRKITPWTPSPYEIFDLARDAVYSKKRFYELVKIYHPDRHGIDPSEGISHGERLERYRLVVQAHEILSDPVKRRAYDASGAGWSSSRAANRHSRGFTNGQGKSYGFGPDDDSSIFQNATWEDWERWYRRHDNPDKQQYSGTYVHPNTFASIVILFAVFAGVFQATRAGQYSGRFEEKAKALTEETSRFLASRAEEYQENKLDVAGRIKHFLAKRDPSKAGLKDAETEAYRKHFAESDPTPVSRLEND</sequence>
<keyword evidence="5" id="KW-1185">Reference proteome</keyword>
<dbReference type="HOGENOM" id="CLU_063296_0_0_1"/>
<comment type="caution">
    <text evidence="4">The sequence shown here is derived from an EMBL/GenBank/DDBJ whole genome shotgun (WGS) entry which is preliminary data.</text>
</comment>
<feature type="transmembrane region" description="Helical" evidence="2">
    <location>
        <begin position="212"/>
        <end position="230"/>
    </location>
</feature>